<evidence type="ECO:0000256" key="4">
    <source>
        <dbReference type="ARBA" id="ARBA00022694"/>
    </source>
</evidence>
<dbReference type="GO" id="GO:0005737">
    <property type="term" value="C:cytoplasm"/>
    <property type="evidence" value="ECO:0007669"/>
    <property type="project" value="UniProtKB-SubCell"/>
</dbReference>
<feature type="binding site" evidence="8">
    <location>
        <begin position="26"/>
        <end position="31"/>
    </location>
    <ligand>
        <name>ATP</name>
        <dbReference type="ChEBI" id="CHEBI:30616"/>
    </ligand>
</feature>
<dbReference type="SMART" id="SM00977">
    <property type="entry name" value="TilS_C"/>
    <property type="match status" value="1"/>
</dbReference>
<keyword evidence="11" id="KW-1185">Reference proteome</keyword>
<dbReference type="EMBL" id="JAAZQD010000001">
    <property type="protein sequence ID" value="NKZ37945.1"/>
    <property type="molecule type" value="Genomic_DNA"/>
</dbReference>
<dbReference type="SUPFAM" id="SSF82829">
    <property type="entry name" value="MesJ substrate recognition domain-like"/>
    <property type="match status" value="1"/>
</dbReference>
<name>A0A846ZH00_9GAMM</name>
<comment type="caution">
    <text evidence="10">The sequence shown here is derived from an EMBL/GenBank/DDBJ whole genome shotgun (WGS) entry which is preliminary data.</text>
</comment>
<comment type="catalytic activity">
    <reaction evidence="7 8">
        <text>cytidine(34) in tRNA(Ile2) + L-lysine + ATP = lysidine(34) in tRNA(Ile2) + AMP + diphosphate + H(+)</text>
        <dbReference type="Rhea" id="RHEA:43744"/>
        <dbReference type="Rhea" id="RHEA-COMP:10625"/>
        <dbReference type="Rhea" id="RHEA-COMP:10670"/>
        <dbReference type="ChEBI" id="CHEBI:15378"/>
        <dbReference type="ChEBI" id="CHEBI:30616"/>
        <dbReference type="ChEBI" id="CHEBI:32551"/>
        <dbReference type="ChEBI" id="CHEBI:33019"/>
        <dbReference type="ChEBI" id="CHEBI:82748"/>
        <dbReference type="ChEBI" id="CHEBI:83665"/>
        <dbReference type="ChEBI" id="CHEBI:456215"/>
        <dbReference type="EC" id="6.3.4.19"/>
    </reaction>
</comment>
<comment type="function">
    <text evidence="8">Ligates lysine onto the cytidine present at position 34 of the AUA codon-specific tRNA(Ile) that contains the anticodon CAU, in an ATP-dependent manner. Cytidine is converted to lysidine, thus changing the amino acid specificity of the tRNA from methionine to isoleucine.</text>
</comment>
<dbReference type="HAMAP" id="MF_01161">
    <property type="entry name" value="tRNA_Ile_lys_synt"/>
    <property type="match status" value="1"/>
</dbReference>
<keyword evidence="2 8" id="KW-0963">Cytoplasm</keyword>
<gene>
    <name evidence="8 10" type="primary">tilS</name>
    <name evidence="10" type="ORF">HF690_03130</name>
</gene>
<dbReference type="GO" id="GO:0005524">
    <property type="term" value="F:ATP binding"/>
    <property type="evidence" value="ECO:0007669"/>
    <property type="project" value="UniProtKB-UniRule"/>
</dbReference>
<evidence type="ECO:0000313" key="11">
    <source>
        <dbReference type="Proteomes" id="UP000541636"/>
    </source>
</evidence>
<sequence length="433" mass="48139">MPSTLPQLLDAAWSRTGDTPLCVGFSGGRDSVALLHALAAVRRAGRALRAVHVNHALHPESDRWAASCAQQCARLDVPLETFIVQVQARGEGIEAAAREARYAALAETLREGECLVTAHHREDQAETVLLKLLRGAGPHGLGGMREQRPLGRGLLWRPLLSTPREQLHAYARAQGLTGINDPANDDTRYARSYLRNDILPRLHAHWPEAGRALALAAALQREQADFLDHHATEALAELQRTEDGTLDAHGWVALHPALRNCVLESWLHTRSLPAPTGAQRHELERQIREAAPDRVPRVAWPGAEVRVWRGRLHALQPQPEAPEGWSALWHGDTVRLPDASTLHWRGSLADTPSAPTIRVSVNRRGLRIKPLGDRHTRALRDLFQRAGVPPWERTRCPILHDEHGTLLAVADLWSTEAGAALFRKHGMWPHWQR</sequence>
<dbReference type="InterPro" id="IPR012795">
    <property type="entry name" value="tRNA_Ile_lys_synt_N"/>
</dbReference>
<dbReference type="SUPFAM" id="SSF52402">
    <property type="entry name" value="Adenine nucleotide alpha hydrolases-like"/>
    <property type="match status" value="1"/>
</dbReference>
<dbReference type="SUPFAM" id="SSF56037">
    <property type="entry name" value="PheT/TilS domain"/>
    <property type="match status" value="1"/>
</dbReference>
<evidence type="ECO:0000256" key="1">
    <source>
        <dbReference type="ARBA" id="ARBA00004496"/>
    </source>
</evidence>
<evidence type="ECO:0000256" key="6">
    <source>
        <dbReference type="ARBA" id="ARBA00022840"/>
    </source>
</evidence>
<comment type="subcellular location">
    <subcellularLocation>
        <location evidence="1 8">Cytoplasm</location>
    </subcellularLocation>
</comment>
<dbReference type="GO" id="GO:0032267">
    <property type="term" value="F:tRNA(Ile)-lysidine synthase activity"/>
    <property type="evidence" value="ECO:0007669"/>
    <property type="project" value="UniProtKB-EC"/>
</dbReference>
<dbReference type="Gene3D" id="1.20.59.20">
    <property type="match status" value="1"/>
</dbReference>
<evidence type="ECO:0000259" key="9">
    <source>
        <dbReference type="SMART" id="SM00977"/>
    </source>
</evidence>
<evidence type="ECO:0000256" key="7">
    <source>
        <dbReference type="ARBA" id="ARBA00048539"/>
    </source>
</evidence>
<dbReference type="CDD" id="cd01992">
    <property type="entry name" value="TilS_N"/>
    <property type="match status" value="1"/>
</dbReference>
<dbReference type="RefSeq" id="WP_168608398.1">
    <property type="nucleotide sequence ID" value="NZ_JAAZQD010000001.1"/>
</dbReference>
<evidence type="ECO:0000256" key="3">
    <source>
        <dbReference type="ARBA" id="ARBA00022598"/>
    </source>
</evidence>
<evidence type="ECO:0000256" key="5">
    <source>
        <dbReference type="ARBA" id="ARBA00022741"/>
    </source>
</evidence>
<dbReference type="Pfam" id="PF11734">
    <property type="entry name" value="TilS_C"/>
    <property type="match status" value="1"/>
</dbReference>
<comment type="domain">
    <text evidence="8">The N-terminal region contains the highly conserved SGGXDS motif, predicted to be a P-loop motif involved in ATP binding.</text>
</comment>
<dbReference type="Gene3D" id="3.40.50.620">
    <property type="entry name" value="HUPs"/>
    <property type="match status" value="1"/>
</dbReference>
<protein>
    <recommendedName>
        <fullName evidence="8">tRNA(Ile)-lysidine synthase</fullName>
        <ecNumber evidence="8">6.3.4.19</ecNumber>
    </recommendedName>
    <alternativeName>
        <fullName evidence="8">tRNA(Ile)-2-lysyl-cytidine synthase</fullName>
    </alternativeName>
    <alternativeName>
        <fullName evidence="8">tRNA(Ile)-lysidine synthetase</fullName>
    </alternativeName>
</protein>
<evidence type="ECO:0000256" key="8">
    <source>
        <dbReference type="HAMAP-Rule" id="MF_01161"/>
    </source>
</evidence>
<accession>A0A846ZH00</accession>
<dbReference type="PANTHER" id="PTHR43033:SF1">
    <property type="entry name" value="TRNA(ILE)-LYSIDINE SYNTHASE-RELATED"/>
    <property type="match status" value="1"/>
</dbReference>
<proteinExistence type="inferred from homology"/>
<dbReference type="EC" id="6.3.4.19" evidence="8"/>
<comment type="similarity">
    <text evidence="8">Belongs to the tRNA(Ile)-lysidine synthase family.</text>
</comment>
<dbReference type="PANTHER" id="PTHR43033">
    <property type="entry name" value="TRNA(ILE)-LYSIDINE SYNTHASE-RELATED"/>
    <property type="match status" value="1"/>
</dbReference>
<dbReference type="InterPro" id="IPR012094">
    <property type="entry name" value="tRNA_Ile_lys_synt"/>
</dbReference>
<dbReference type="AlphaFoldDB" id="A0A846ZH00"/>
<keyword evidence="6 8" id="KW-0067">ATP-binding</keyword>
<dbReference type="InterPro" id="IPR012796">
    <property type="entry name" value="Lysidine-tRNA-synth_C"/>
</dbReference>
<reference evidence="10 11" key="1">
    <citation type="journal article" date="2017" name="Int. J. Syst. Evol. Microbiol.">
        <title>Oleiagrimonas citrea sp. nov., a marine bacterium isolated from tidal flat sediment and emended description of the genus Oleiagrimonas Fang et al. 2015 and Oleiagrimonas soli.</title>
        <authorList>
            <person name="Yang S.H."/>
            <person name="Seo H.S."/>
            <person name="Seong C.N."/>
            <person name="Kwon K.K."/>
        </authorList>
    </citation>
    <scope>NUCLEOTIDE SEQUENCE [LARGE SCALE GENOMIC DNA]</scope>
    <source>
        <strain evidence="10 11">MEBiC09124</strain>
    </source>
</reference>
<dbReference type="NCBIfam" id="TIGR02432">
    <property type="entry name" value="lysidine_TilS_N"/>
    <property type="match status" value="1"/>
</dbReference>
<dbReference type="NCBIfam" id="TIGR02433">
    <property type="entry name" value="lysidine_TilS_C"/>
    <property type="match status" value="1"/>
</dbReference>
<keyword evidence="5 8" id="KW-0547">Nucleotide-binding</keyword>
<keyword evidence="4 8" id="KW-0819">tRNA processing</keyword>
<organism evidence="10 11">
    <name type="scientific">Oleiagrimonas citrea</name>
    <dbReference type="NCBI Taxonomy" id="1665687"/>
    <lineage>
        <taxon>Bacteria</taxon>
        <taxon>Pseudomonadati</taxon>
        <taxon>Pseudomonadota</taxon>
        <taxon>Gammaproteobacteria</taxon>
        <taxon>Lysobacterales</taxon>
        <taxon>Rhodanobacteraceae</taxon>
        <taxon>Oleiagrimonas</taxon>
    </lineage>
</organism>
<keyword evidence="3 8" id="KW-0436">Ligase</keyword>
<evidence type="ECO:0000256" key="2">
    <source>
        <dbReference type="ARBA" id="ARBA00022490"/>
    </source>
</evidence>
<dbReference type="Pfam" id="PF01171">
    <property type="entry name" value="ATP_bind_3"/>
    <property type="match status" value="1"/>
</dbReference>
<evidence type="ECO:0000313" key="10">
    <source>
        <dbReference type="EMBL" id="NKZ37945.1"/>
    </source>
</evidence>
<dbReference type="InterPro" id="IPR014729">
    <property type="entry name" value="Rossmann-like_a/b/a_fold"/>
</dbReference>
<dbReference type="Pfam" id="PF09179">
    <property type="entry name" value="TilS"/>
    <property type="match status" value="1"/>
</dbReference>
<dbReference type="GO" id="GO:0006400">
    <property type="term" value="P:tRNA modification"/>
    <property type="evidence" value="ECO:0007669"/>
    <property type="project" value="UniProtKB-UniRule"/>
</dbReference>
<dbReference type="InterPro" id="IPR015262">
    <property type="entry name" value="tRNA_Ile_lys_synt_subst-bd"/>
</dbReference>
<dbReference type="Proteomes" id="UP000541636">
    <property type="component" value="Unassembled WGS sequence"/>
</dbReference>
<feature type="domain" description="Lysidine-tRNA(Ile) synthetase C-terminal" evidence="9">
    <location>
        <begin position="357"/>
        <end position="431"/>
    </location>
</feature>
<dbReference type="InterPro" id="IPR011063">
    <property type="entry name" value="TilS/TtcA_N"/>
</dbReference>